<proteinExistence type="predicted"/>
<dbReference type="GO" id="GO:0005829">
    <property type="term" value="C:cytosol"/>
    <property type="evidence" value="ECO:0007669"/>
    <property type="project" value="TreeGrafter"/>
</dbReference>
<reference evidence="2 3" key="1">
    <citation type="submission" date="2019-03" db="EMBL/GenBank/DDBJ databases">
        <title>Genomic Encyclopedia of Type Strains, Phase IV (KMG-IV): sequencing the most valuable type-strain genomes for metagenomic binning, comparative biology and taxonomic classification.</title>
        <authorList>
            <person name="Goeker M."/>
        </authorList>
    </citation>
    <scope>NUCLEOTIDE SEQUENCE [LARGE SCALE GENOMIC DNA]</scope>
    <source>
        <strain evidence="2 3">DSM 28679</strain>
    </source>
</reference>
<evidence type="ECO:0000259" key="1">
    <source>
        <dbReference type="Pfam" id="PF01926"/>
    </source>
</evidence>
<dbReference type="PANTHER" id="PTHR42714">
    <property type="entry name" value="TRNA MODIFICATION GTPASE GTPBP3"/>
    <property type="match status" value="1"/>
</dbReference>
<comment type="caution">
    <text evidence="2">The sequence shown here is derived from an EMBL/GenBank/DDBJ whole genome shotgun (WGS) entry which is preliminary data.</text>
</comment>
<dbReference type="SUPFAM" id="SSF52540">
    <property type="entry name" value="P-loop containing nucleoside triphosphate hydrolases"/>
    <property type="match status" value="1"/>
</dbReference>
<name>A0A4V3D515_9GAMM</name>
<dbReference type="EMBL" id="SNYK01000005">
    <property type="protein sequence ID" value="TDQ38257.1"/>
    <property type="molecule type" value="Genomic_DNA"/>
</dbReference>
<evidence type="ECO:0000313" key="2">
    <source>
        <dbReference type="EMBL" id="TDQ38257.1"/>
    </source>
</evidence>
<dbReference type="RefSeq" id="WP_206167988.1">
    <property type="nucleotide sequence ID" value="NZ_LNJZ01000008.1"/>
</dbReference>
<protein>
    <submittedName>
        <fullName evidence="2">50S ribosome-binding GTPase</fullName>
    </submittedName>
</protein>
<feature type="domain" description="G" evidence="1">
    <location>
        <begin position="9"/>
        <end position="154"/>
    </location>
</feature>
<dbReference type="InterPro" id="IPR021871">
    <property type="entry name" value="DUF3482"/>
</dbReference>
<gene>
    <name evidence="2" type="ORF">DFQ45_105168</name>
</gene>
<dbReference type="PANTHER" id="PTHR42714:SF7">
    <property type="entry name" value="G DOMAIN-CONTAINING PROTEIN"/>
    <property type="match status" value="1"/>
</dbReference>
<dbReference type="InterPro" id="IPR027417">
    <property type="entry name" value="P-loop_NTPase"/>
</dbReference>
<sequence length="455" mass="49640">MPKTPVMQLAVVGHTNVGKTSLLRTLTRDSSFGEVSHRHSTTRHVERVRLGTASQPVLDLYDTPGLEDAMALLAYIGQLTETGPALDGPARIELFLSSNAAGQRFEQEAKVLRQLLKSDAALYVIDAREPVLAKYRDELALLNMCGKPLLPVLNFTHSPQQQTSAWREALARLSLHAVICFDSVSPPEDGEQGLYDSLALLRQDHRAALQELQAWHQQQGRQRAQAARLQIAGLLVDVAAARLAVRPEQAASELQHLQQWVRQREQACTARLLDIYAFDQNEVSAAEVPLESGRWSTDLFSSEALADAGIKLGSGAAAGAAVGFGIDVMTGGFSLGMGTLLGGLIGGTAQWSRRYGKRMLHLAQGHEELTVSDAILLLLQARQLHLLEILRKRGHAASESIQIADIAARQEQLPAPLKAARSQPHWSSLAGDRHLQDPERNRCVEQLAAMSALHD</sequence>
<dbReference type="Pfam" id="PF01926">
    <property type="entry name" value="MMR_HSR1"/>
    <property type="match status" value="1"/>
</dbReference>
<dbReference type="GO" id="GO:0005525">
    <property type="term" value="F:GTP binding"/>
    <property type="evidence" value="ECO:0007669"/>
    <property type="project" value="InterPro"/>
</dbReference>
<dbReference type="Gene3D" id="3.40.50.300">
    <property type="entry name" value="P-loop containing nucleotide triphosphate hydrolases"/>
    <property type="match status" value="1"/>
</dbReference>
<dbReference type="Pfam" id="PF11981">
    <property type="entry name" value="DUF3482"/>
    <property type="match status" value="1"/>
</dbReference>
<accession>A0A4V3D515</accession>
<dbReference type="GO" id="GO:0002098">
    <property type="term" value="P:tRNA wobble uridine modification"/>
    <property type="evidence" value="ECO:0007669"/>
    <property type="project" value="TreeGrafter"/>
</dbReference>
<organism evidence="2 3">
    <name type="scientific">Thiopseudomonas denitrificans</name>
    <dbReference type="NCBI Taxonomy" id="1501432"/>
    <lineage>
        <taxon>Bacteria</taxon>
        <taxon>Pseudomonadati</taxon>
        <taxon>Pseudomonadota</taxon>
        <taxon>Gammaproteobacteria</taxon>
        <taxon>Pseudomonadales</taxon>
        <taxon>Pseudomonadaceae</taxon>
        <taxon>Thiopseudomonas</taxon>
    </lineage>
</organism>
<dbReference type="GO" id="GO:0030488">
    <property type="term" value="P:tRNA methylation"/>
    <property type="evidence" value="ECO:0007669"/>
    <property type="project" value="TreeGrafter"/>
</dbReference>
<evidence type="ECO:0000313" key="3">
    <source>
        <dbReference type="Proteomes" id="UP000294575"/>
    </source>
</evidence>
<dbReference type="Proteomes" id="UP000294575">
    <property type="component" value="Unassembled WGS sequence"/>
</dbReference>
<dbReference type="AlphaFoldDB" id="A0A4V3D515"/>
<keyword evidence="3" id="KW-1185">Reference proteome</keyword>
<dbReference type="InterPro" id="IPR006073">
    <property type="entry name" value="GTP-bd"/>
</dbReference>